<dbReference type="PANTHER" id="PTHR21716:SF53">
    <property type="entry name" value="PERMEASE PERM-RELATED"/>
    <property type="match status" value="1"/>
</dbReference>
<reference evidence="9 10" key="1">
    <citation type="submission" date="2010-08" db="EMBL/GenBank/DDBJ databases">
        <authorList>
            <person name="Harkins D.M."/>
            <person name="Madupu R."/>
            <person name="Durkin A.S."/>
            <person name="Torralba M."/>
            <person name="Methe B."/>
            <person name="Sutton G.G."/>
            <person name="Nelson K.E."/>
        </authorList>
    </citation>
    <scope>NUCLEOTIDE SEQUENCE [LARGE SCALE GENOMIC DNA]</scope>
    <source>
        <strain evidence="9 10">DSM 17678</strain>
    </source>
</reference>
<dbReference type="OrthoDB" id="9793390at2"/>
<feature type="transmembrane region" description="Helical" evidence="8">
    <location>
        <begin position="259"/>
        <end position="288"/>
    </location>
</feature>
<evidence type="ECO:0000256" key="3">
    <source>
        <dbReference type="ARBA" id="ARBA00022448"/>
    </source>
</evidence>
<keyword evidence="6 8" id="KW-1133">Transmembrane helix</keyword>
<evidence type="ECO:0000313" key="9">
    <source>
        <dbReference type="EMBL" id="EFM63977.1"/>
    </source>
</evidence>
<dbReference type="Proteomes" id="UP000003244">
    <property type="component" value="Unassembled WGS sequence"/>
</dbReference>
<keyword evidence="10" id="KW-1185">Reference proteome</keyword>
<dbReference type="AlphaFoldDB" id="E0E529"/>
<evidence type="ECO:0000256" key="7">
    <source>
        <dbReference type="ARBA" id="ARBA00023136"/>
    </source>
</evidence>
<keyword evidence="4" id="KW-1003">Cell membrane</keyword>
<evidence type="ECO:0000256" key="2">
    <source>
        <dbReference type="ARBA" id="ARBA00009773"/>
    </source>
</evidence>
<dbReference type="eggNOG" id="COG0628">
    <property type="taxonomic scope" value="Bacteria"/>
</dbReference>
<feature type="transmembrane region" description="Helical" evidence="8">
    <location>
        <begin position="37"/>
        <end position="58"/>
    </location>
</feature>
<proteinExistence type="inferred from homology"/>
<evidence type="ECO:0000256" key="1">
    <source>
        <dbReference type="ARBA" id="ARBA00004651"/>
    </source>
</evidence>
<dbReference type="RefSeq" id="WP_007791179.1">
    <property type="nucleotide sequence ID" value="NZ_ADGQ01000072.1"/>
</dbReference>
<feature type="transmembrane region" description="Helical" evidence="8">
    <location>
        <begin position="12"/>
        <end position="31"/>
    </location>
</feature>
<dbReference type="GO" id="GO:0005886">
    <property type="term" value="C:plasma membrane"/>
    <property type="evidence" value="ECO:0007669"/>
    <property type="project" value="UniProtKB-SubCell"/>
</dbReference>
<feature type="transmembrane region" description="Helical" evidence="8">
    <location>
        <begin position="230"/>
        <end position="253"/>
    </location>
</feature>
<evidence type="ECO:0000313" key="10">
    <source>
        <dbReference type="Proteomes" id="UP000003244"/>
    </source>
</evidence>
<accession>E0E529</accession>
<feature type="transmembrane region" description="Helical" evidence="8">
    <location>
        <begin position="295"/>
        <end position="314"/>
    </location>
</feature>
<dbReference type="GO" id="GO:0055085">
    <property type="term" value="P:transmembrane transport"/>
    <property type="evidence" value="ECO:0007669"/>
    <property type="project" value="TreeGrafter"/>
</dbReference>
<organism evidence="9 10">
    <name type="scientific">Peptostreptococcus stomatis DSM 17678</name>
    <dbReference type="NCBI Taxonomy" id="596315"/>
    <lineage>
        <taxon>Bacteria</taxon>
        <taxon>Bacillati</taxon>
        <taxon>Bacillota</taxon>
        <taxon>Clostridia</taxon>
        <taxon>Peptostreptococcales</taxon>
        <taxon>Peptostreptococcaceae</taxon>
        <taxon>Peptostreptococcus</taxon>
    </lineage>
</organism>
<evidence type="ECO:0000256" key="4">
    <source>
        <dbReference type="ARBA" id="ARBA00022475"/>
    </source>
</evidence>
<comment type="subcellular location">
    <subcellularLocation>
        <location evidence="1">Cell membrane</location>
        <topology evidence="1">Multi-pass membrane protein</topology>
    </subcellularLocation>
</comment>
<keyword evidence="5 8" id="KW-0812">Transmembrane</keyword>
<dbReference type="GeneID" id="84801404"/>
<comment type="similarity">
    <text evidence="2">Belongs to the autoinducer-2 exporter (AI-2E) (TC 2.A.86) family.</text>
</comment>
<dbReference type="EMBL" id="ADGQ01000072">
    <property type="protein sequence ID" value="EFM63977.1"/>
    <property type="molecule type" value="Genomic_DNA"/>
</dbReference>
<name>E0E529_9FIRM</name>
<keyword evidence="3" id="KW-0813">Transport</keyword>
<comment type="caution">
    <text evidence="9">The sequence shown here is derived from an EMBL/GenBank/DDBJ whole genome shotgun (WGS) entry which is preliminary data.</text>
</comment>
<gene>
    <name evidence="9" type="ORF">HMPREF0634_1019</name>
</gene>
<feature type="transmembrane region" description="Helical" evidence="8">
    <location>
        <begin position="169"/>
        <end position="192"/>
    </location>
</feature>
<evidence type="ECO:0000256" key="8">
    <source>
        <dbReference type="SAM" id="Phobius"/>
    </source>
</evidence>
<evidence type="ECO:0000256" key="5">
    <source>
        <dbReference type="ARBA" id="ARBA00022692"/>
    </source>
</evidence>
<dbReference type="PANTHER" id="PTHR21716">
    <property type="entry name" value="TRANSMEMBRANE PROTEIN"/>
    <property type="match status" value="1"/>
</dbReference>
<dbReference type="InterPro" id="IPR002549">
    <property type="entry name" value="AI-2E-like"/>
</dbReference>
<feature type="transmembrane region" description="Helical" evidence="8">
    <location>
        <begin position="326"/>
        <end position="352"/>
    </location>
</feature>
<dbReference type="Pfam" id="PF01594">
    <property type="entry name" value="AI-2E_transport"/>
    <property type="match status" value="1"/>
</dbReference>
<feature type="transmembrane region" description="Helical" evidence="8">
    <location>
        <begin position="81"/>
        <end position="102"/>
    </location>
</feature>
<evidence type="ECO:0000256" key="6">
    <source>
        <dbReference type="ARBA" id="ARBA00022989"/>
    </source>
</evidence>
<protein>
    <recommendedName>
        <fullName evidence="11">ATP synthase F0, A subunit</fullName>
    </recommendedName>
</protein>
<sequence length="371" mass="41076">MNSINFKRRIVFVSLVFGLTALVVLNIKDIYSLLDKIFTVLNPIILGCFIAFILNIIVENLEKRLLDKVNTKLVRKLKRPISILLSLAFFLLIILLVSRIIIPQISKFIEVFTNSFPNIYNEIMKFLAGLSNEFPSLQSKLLSSNLDAQAILKKLVSLSTTWAGDILNIINSIFSVIANIVIALIIAIYILAGKEGLKSQFARLFATFIPQPILDKFYYLLRVTDNTFKAFFIGQFIEAIILGVLCSTGLLILGFPYAFMIGSVVGVTALIPIIGAYLGGLFGFLMILSVNPLRAFAFLLFLIILQQLEGNLIYPKVVGSSIGLPGIWVFVAIIISGGLFGITGIILGVPIIASMYKILKDYVNKEQKALE</sequence>
<keyword evidence="7 8" id="KW-0472">Membrane</keyword>
<evidence type="ECO:0008006" key="11">
    <source>
        <dbReference type="Google" id="ProtNLM"/>
    </source>
</evidence>